<reference evidence="1 2" key="1">
    <citation type="submission" date="2020-08" db="EMBL/GenBank/DDBJ databases">
        <authorList>
            <person name="Koutsovoulos G."/>
            <person name="Danchin GJ E."/>
        </authorList>
    </citation>
    <scope>NUCLEOTIDE SEQUENCE [LARGE SCALE GENOMIC DNA]</scope>
</reference>
<protein>
    <submittedName>
        <fullName evidence="1">Uncharacterized protein</fullName>
    </submittedName>
</protein>
<evidence type="ECO:0000313" key="2">
    <source>
        <dbReference type="Proteomes" id="UP000580250"/>
    </source>
</evidence>
<comment type="caution">
    <text evidence="1">The sequence shown here is derived from an EMBL/GenBank/DDBJ whole genome shotgun (WGS) entry which is preliminary data.</text>
</comment>
<organism evidence="1 2">
    <name type="scientific">Meloidogyne enterolobii</name>
    <name type="common">Root-knot nematode worm</name>
    <name type="synonym">Meloidogyne mayaguensis</name>
    <dbReference type="NCBI Taxonomy" id="390850"/>
    <lineage>
        <taxon>Eukaryota</taxon>
        <taxon>Metazoa</taxon>
        <taxon>Ecdysozoa</taxon>
        <taxon>Nematoda</taxon>
        <taxon>Chromadorea</taxon>
        <taxon>Rhabditida</taxon>
        <taxon>Tylenchina</taxon>
        <taxon>Tylenchomorpha</taxon>
        <taxon>Tylenchoidea</taxon>
        <taxon>Meloidogynidae</taxon>
        <taxon>Meloidogyninae</taxon>
        <taxon>Meloidogyne</taxon>
    </lineage>
</organism>
<sequence length="41" mass="4857">MSFSSTFLIKNIFFATPPFYLMKLWIKLCTFNGCRTLYALQ</sequence>
<accession>A0A6V7UT26</accession>
<dbReference type="EMBL" id="CAJEWN010000109">
    <property type="protein sequence ID" value="CAD2165262.1"/>
    <property type="molecule type" value="Genomic_DNA"/>
</dbReference>
<evidence type="ECO:0000313" key="1">
    <source>
        <dbReference type="EMBL" id="CAD2165262.1"/>
    </source>
</evidence>
<dbReference type="AlphaFoldDB" id="A0A6V7UT26"/>
<name>A0A6V7UT26_MELEN</name>
<dbReference type="Proteomes" id="UP000580250">
    <property type="component" value="Unassembled WGS sequence"/>
</dbReference>
<gene>
    <name evidence="1" type="ORF">MENT_LOCUS17061</name>
</gene>
<proteinExistence type="predicted"/>